<accession>F9WPX6</accession>
<feature type="region of interest" description="Disordered" evidence="1">
    <location>
        <begin position="289"/>
        <end position="321"/>
    </location>
</feature>
<keyword evidence="3" id="KW-1185">Reference proteome</keyword>
<dbReference type="AlphaFoldDB" id="F9WPX6"/>
<evidence type="ECO:0000313" key="2">
    <source>
        <dbReference type="EMBL" id="CCD19603.1"/>
    </source>
</evidence>
<proteinExistence type="predicted"/>
<evidence type="ECO:0000313" key="3">
    <source>
        <dbReference type="Proteomes" id="UP000009027"/>
    </source>
</evidence>
<organism evidence="2 3">
    <name type="scientific">Trypanosoma vivax (strain Y486)</name>
    <dbReference type="NCBI Taxonomy" id="1055687"/>
    <lineage>
        <taxon>Eukaryota</taxon>
        <taxon>Discoba</taxon>
        <taxon>Euglenozoa</taxon>
        <taxon>Kinetoplastea</taxon>
        <taxon>Metakinetoplastina</taxon>
        <taxon>Trypanosomatida</taxon>
        <taxon>Trypanosomatidae</taxon>
        <taxon>Trypanosoma</taxon>
        <taxon>Duttonella</taxon>
    </lineage>
</organism>
<feature type="compositionally biased region" description="Low complexity" evidence="1">
    <location>
        <begin position="140"/>
        <end position="154"/>
    </location>
</feature>
<dbReference type="Proteomes" id="UP000009027">
    <property type="component" value="Unassembled WGS sequence"/>
</dbReference>
<reference evidence="2 3" key="1">
    <citation type="journal article" date="2012" name="Proc. Natl. Acad. Sci. U.S.A.">
        <title>Antigenic diversity is generated by distinct evolutionary mechanisms in African trypanosome species.</title>
        <authorList>
            <person name="Jackson A.P."/>
            <person name="Berry A."/>
            <person name="Aslett M."/>
            <person name="Allison H.C."/>
            <person name="Burton P."/>
            <person name="Vavrova-Anderson J."/>
            <person name="Brown R."/>
            <person name="Browne H."/>
            <person name="Corton N."/>
            <person name="Hauser H."/>
            <person name="Gamble J."/>
            <person name="Gilderthorp R."/>
            <person name="Marcello L."/>
            <person name="McQuillan J."/>
            <person name="Otto T.D."/>
            <person name="Quail M.A."/>
            <person name="Sanders M.J."/>
            <person name="van Tonder A."/>
            <person name="Ginger M.L."/>
            <person name="Field M.C."/>
            <person name="Barry J.D."/>
            <person name="Hertz-Fowler C."/>
            <person name="Berriman M."/>
        </authorList>
    </citation>
    <scope>NUCLEOTIDE SEQUENCE</scope>
    <source>
        <strain evidence="2 3">Y486</strain>
    </source>
</reference>
<dbReference type="EMBL" id="CAEX01003800">
    <property type="protein sequence ID" value="CCD19603.1"/>
    <property type="molecule type" value="Genomic_DNA"/>
</dbReference>
<feature type="compositionally biased region" description="Polar residues" evidence="1">
    <location>
        <begin position="289"/>
        <end position="301"/>
    </location>
</feature>
<feature type="region of interest" description="Disordered" evidence="1">
    <location>
        <begin position="87"/>
        <end position="166"/>
    </location>
</feature>
<name>F9WPX6_TRYVY</name>
<gene>
    <name evidence="2" type="ORF">TvY486_0023070</name>
</gene>
<feature type="compositionally biased region" description="Polar residues" evidence="1">
    <location>
        <begin position="108"/>
        <end position="139"/>
    </location>
</feature>
<dbReference type="VEuPathDB" id="TriTrypDB:TvY486_0023070"/>
<evidence type="ECO:0000256" key="1">
    <source>
        <dbReference type="SAM" id="MobiDB-lite"/>
    </source>
</evidence>
<protein>
    <submittedName>
        <fullName evidence="2">Uncharacterized protein</fullName>
    </submittedName>
</protein>
<sequence>MNYANDLILTRCGDPPRVRRAEENGVTGLWRSDIEKRQCVRGRGSVSSVKALLPISCGEEPSIRLVRPGSRRFNEWGQDPLYGDTTLQEMTVPGGSPQVPANGAASHSPATNATGLSQQFSPPLPSNYSRQFATVAQDGSQWRSPRQSRSPSPSFLHPQPYTLSEMDPQRCEMNNSSVMSTGSNCDLFDGLRAPQQPVNFRRNVNFSFDSVAPSSHTVGSDHMLHGVHTPPRHAPGYPGSEAFRTSGNTGSSRGLAPYGGTLPYSADSAASVQERVTISIPVGCRYGTSDGSGPTTASVGQGNPVDWGSRSRASTISHLTC</sequence>
<feature type="compositionally biased region" description="Polar residues" evidence="1">
    <location>
        <begin position="311"/>
        <end position="321"/>
    </location>
</feature>